<dbReference type="WBParaSite" id="scf7180000417577.g1450">
    <property type="protein sequence ID" value="scf7180000417577.g1450"/>
    <property type="gene ID" value="scf7180000417577.g1450"/>
</dbReference>
<evidence type="ECO:0000313" key="1">
    <source>
        <dbReference type="Proteomes" id="UP000887560"/>
    </source>
</evidence>
<dbReference type="Proteomes" id="UP000887560">
    <property type="component" value="Unplaced"/>
</dbReference>
<accession>A0A915NJZ5</accession>
<evidence type="ECO:0000313" key="2">
    <source>
        <dbReference type="WBParaSite" id="scf7180000417577.g1450"/>
    </source>
</evidence>
<proteinExistence type="predicted"/>
<reference evidence="2" key="1">
    <citation type="submission" date="2022-11" db="UniProtKB">
        <authorList>
            <consortium name="WormBaseParasite"/>
        </authorList>
    </citation>
    <scope>IDENTIFICATION</scope>
</reference>
<sequence length="121" mass="13523">MLKINPAESIRCYIGGELEAGGEQFYGMKHCLTNYFCFKYVCGDEYLKGCTQASVCHEDFNDKNLKCTCHVCSGDLCNSAVETFTKIKLGVQLFTIFTSILGGKIRNDYRNPLNSPILKPS</sequence>
<dbReference type="AlphaFoldDB" id="A0A915NJZ5"/>
<keyword evidence="1" id="KW-1185">Reference proteome</keyword>
<organism evidence="1 2">
    <name type="scientific">Meloidogyne floridensis</name>
    <dbReference type="NCBI Taxonomy" id="298350"/>
    <lineage>
        <taxon>Eukaryota</taxon>
        <taxon>Metazoa</taxon>
        <taxon>Ecdysozoa</taxon>
        <taxon>Nematoda</taxon>
        <taxon>Chromadorea</taxon>
        <taxon>Rhabditida</taxon>
        <taxon>Tylenchina</taxon>
        <taxon>Tylenchomorpha</taxon>
        <taxon>Tylenchoidea</taxon>
        <taxon>Meloidogynidae</taxon>
        <taxon>Meloidogyninae</taxon>
        <taxon>Meloidogyne</taxon>
    </lineage>
</organism>
<name>A0A915NJZ5_9BILA</name>
<protein>
    <submittedName>
        <fullName evidence="2">Uncharacterized protein</fullName>
    </submittedName>
</protein>